<dbReference type="SUPFAM" id="SSF53850">
    <property type="entry name" value="Periplasmic binding protein-like II"/>
    <property type="match status" value="1"/>
</dbReference>
<dbReference type="Proteomes" id="UP000256869">
    <property type="component" value="Unassembled WGS sequence"/>
</dbReference>
<evidence type="ECO:0000313" key="5">
    <source>
        <dbReference type="EMBL" id="RED55294.1"/>
    </source>
</evidence>
<evidence type="ECO:0000256" key="4">
    <source>
        <dbReference type="SAM" id="SignalP"/>
    </source>
</evidence>
<evidence type="ECO:0000256" key="3">
    <source>
        <dbReference type="ARBA" id="ARBA00022729"/>
    </source>
</evidence>
<dbReference type="Gene3D" id="3.40.190.10">
    <property type="entry name" value="Periplasmic binding protein-like II"/>
    <property type="match status" value="2"/>
</dbReference>
<feature type="chain" id="PRO_5039157459" evidence="4">
    <location>
        <begin position="23"/>
        <end position="450"/>
    </location>
</feature>
<comment type="similarity">
    <text evidence="1">Belongs to the bacterial solute-binding protein 1 family.</text>
</comment>
<dbReference type="InterPro" id="IPR050490">
    <property type="entry name" value="Bact_solute-bd_prot1"/>
</dbReference>
<evidence type="ECO:0000313" key="6">
    <source>
        <dbReference type="Proteomes" id="UP000256869"/>
    </source>
</evidence>
<dbReference type="RefSeq" id="WP_181907562.1">
    <property type="nucleotide sequence ID" value="NZ_QRDY01000018.1"/>
</dbReference>
<dbReference type="PROSITE" id="PS51257">
    <property type="entry name" value="PROKAR_LIPOPROTEIN"/>
    <property type="match status" value="1"/>
</dbReference>
<dbReference type="EMBL" id="QRDY01000018">
    <property type="protein sequence ID" value="RED55294.1"/>
    <property type="molecule type" value="Genomic_DNA"/>
</dbReference>
<accession>A0A3D9I0M8</accession>
<keyword evidence="3 4" id="KW-0732">Signal</keyword>
<keyword evidence="6" id="KW-1185">Reference proteome</keyword>
<evidence type="ECO:0000256" key="1">
    <source>
        <dbReference type="ARBA" id="ARBA00008520"/>
    </source>
</evidence>
<reference evidence="5 6" key="1">
    <citation type="submission" date="2018-07" db="EMBL/GenBank/DDBJ databases">
        <title>Genomic Encyclopedia of Type Strains, Phase III (KMG-III): the genomes of soil and plant-associated and newly described type strains.</title>
        <authorList>
            <person name="Whitman W."/>
        </authorList>
    </citation>
    <scope>NUCLEOTIDE SEQUENCE [LARGE SCALE GENOMIC DNA]</scope>
    <source>
        <strain evidence="5 6">CECT 8236</strain>
    </source>
</reference>
<dbReference type="AlphaFoldDB" id="A0A3D9I0M8"/>
<dbReference type="Pfam" id="PF01547">
    <property type="entry name" value="SBP_bac_1"/>
    <property type="match status" value="1"/>
</dbReference>
<evidence type="ECO:0000256" key="2">
    <source>
        <dbReference type="ARBA" id="ARBA00022448"/>
    </source>
</evidence>
<feature type="signal peptide" evidence="4">
    <location>
        <begin position="1"/>
        <end position="22"/>
    </location>
</feature>
<organism evidence="5 6">
    <name type="scientific">Cohnella lupini</name>
    <dbReference type="NCBI Taxonomy" id="1294267"/>
    <lineage>
        <taxon>Bacteria</taxon>
        <taxon>Bacillati</taxon>
        <taxon>Bacillota</taxon>
        <taxon>Bacilli</taxon>
        <taxon>Bacillales</taxon>
        <taxon>Paenibacillaceae</taxon>
        <taxon>Cohnella</taxon>
    </lineage>
</organism>
<proteinExistence type="inferred from homology"/>
<dbReference type="InterPro" id="IPR006059">
    <property type="entry name" value="SBP"/>
</dbReference>
<dbReference type="PANTHER" id="PTHR43649:SF34">
    <property type="entry name" value="ABC TRANSPORTER PERIPLASMIC-BINDING PROTEIN YCJN-RELATED"/>
    <property type="match status" value="1"/>
</dbReference>
<dbReference type="PANTHER" id="PTHR43649">
    <property type="entry name" value="ARABINOSE-BINDING PROTEIN-RELATED"/>
    <property type="match status" value="1"/>
</dbReference>
<name>A0A3D9I0M8_9BACL</name>
<comment type="caution">
    <text evidence="5">The sequence shown here is derived from an EMBL/GenBank/DDBJ whole genome shotgun (WGS) entry which is preliminary data.</text>
</comment>
<gene>
    <name evidence="5" type="ORF">DFP95_11829</name>
</gene>
<sequence>MGYLRQKSILLAATVAFVAVMAGCGGGNAGNGSELKGQQEQSSGSVAPAKESVTITMEVGQALKEVAPHAFSQANIDEFEKQTNVKVKVIIDPDNQVKNVLQTKLSTSETPDIVVFNKVSGENELNTANYMLDLSGEPWVRRLTNPDALKAPDGNIYGFVMQSPLDAQAIVYNKAIFQELGLSVPTSYDEFLAVCEKIKQAGIAPIFAPFKDRWTFQIWTAGPFGYVATKEKPSLWADINAGTTKFSEVPEFEEILTKGLQLVERGYISPSALSDDYNMAPDAFMKKKAAMMIMGDWFVSDMKVKDPSIELGLFPVPAFNGKDLMISQSQITGMLHIPKAAKYPEEAKMFLDFLSQKEQMDRAQSDQPFMPSVNDASAPSLTPLQQEIYDTYIKTNKAVVEMNAFMKVDLTELWKYYQDMIAGGKTPKQVLEAWDEKFAELMSAANQPGF</sequence>
<protein>
    <submittedName>
        <fullName evidence="5">Carbohydrate ABC transporter substrate-binding protein (CUT1 family)</fullName>
    </submittedName>
</protein>
<keyword evidence="2" id="KW-0813">Transport</keyword>